<dbReference type="InterPro" id="IPR050393">
    <property type="entry name" value="MFP_Efflux_Pump"/>
</dbReference>
<feature type="domain" description="p-hydroxybenzoic acid efflux pump subunit AaeA-like beta-barrel" evidence="9">
    <location>
        <begin position="199"/>
        <end position="295"/>
    </location>
</feature>
<dbReference type="PATRIC" id="fig|61647.13.peg.4478"/>
<dbReference type="EMBL" id="ABLOKC030000038">
    <property type="protein sequence ID" value="EML1473951.1"/>
    <property type="molecule type" value="Genomic_DNA"/>
</dbReference>
<gene>
    <name evidence="11" type="ORF">ABW06_00135</name>
    <name evidence="10" type="ORF">QEG54_004766</name>
    <name evidence="12" type="ORF">RBJ30_24550</name>
</gene>
<reference evidence="10" key="3">
    <citation type="submission" date="2024-02" db="EMBL/GenBank/DDBJ databases">
        <authorList>
            <consortium name="Clinical and Environmental Microbiology Branch: Whole genome sequencing antimicrobial resistance pathogens in the healthcare setting"/>
        </authorList>
    </citation>
    <scope>NUCLEOTIDE SEQUENCE</scope>
    <source>
        <strain evidence="10">2021DK-00143</strain>
    </source>
</reference>
<dbReference type="GO" id="GO:0016020">
    <property type="term" value="C:membrane"/>
    <property type="evidence" value="ECO:0007669"/>
    <property type="project" value="InterPro"/>
</dbReference>
<dbReference type="GeneID" id="61385237"/>
<protein>
    <submittedName>
        <fullName evidence="10">HlyD family secretion protein</fullName>
    </submittedName>
    <submittedName>
        <fullName evidence="11">Membrane protein</fullName>
    </submittedName>
</protein>
<evidence type="ECO:0000259" key="7">
    <source>
        <dbReference type="Pfam" id="PF25876"/>
    </source>
</evidence>
<dbReference type="RefSeq" id="WP_043083678.1">
    <property type="nucleotide sequence ID" value="NZ_CACVCI010000001.1"/>
</dbReference>
<reference evidence="11 13" key="1">
    <citation type="submission" date="2015-05" db="EMBL/GenBank/DDBJ databases">
        <title>Genome sequences of Pluralibacter gergoviae.</title>
        <authorList>
            <person name="Greninger A.L."/>
            <person name="Miller S."/>
        </authorList>
    </citation>
    <scope>NUCLEOTIDE SEQUENCE [LARGE SCALE GENOMIC DNA]</scope>
    <source>
        <strain evidence="11 13">JS81F13</strain>
    </source>
</reference>
<dbReference type="AlphaFoldDB" id="A0A089PQR9"/>
<comment type="caution">
    <text evidence="11">The sequence shown here is derived from an EMBL/GenBank/DDBJ whole genome shotgun (WGS) entry which is preliminary data.</text>
</comment>
<dbReference type="InterPro" id="IPR058625">
    <property type="entry name" value="MdtA-like_BSH"/>
</dbReference>
<evidence type="ECO:0000256" key="2">
    <source>
        <dbReference type="ARBA" id="ARBA00009477"/>
    </source>
</evidence>
<dbReference type="Gene3D" id="2.40.50.100">
    <property type="match status" value="1"/>
</dbReference>
<evidence type="ECO:0000259" key="9">
    <source>
        <dbReference type="Pfam" id="PF25963"/>
    </source>
</evidence>
<dbReference type="PANTHER" id="PTHR30367:SF13">
    <property type="entry name" value="MULTIDRUG RESISTANCE EFFLUX PUMP"/>
    <property type="match status" value="1"/>
</dbReference>
<evidence type="ECO:0000313" key="12">
    <source>
        <dbReference type="EMBL" id="MDQ2312233.1"/>
    </source>
</evidence>
<keyword evidence="4 6" id="KW-1133">Transmembrane helix</keyword>
<dbReference type="EMBL" id="LDZF01000001">
    <property type="protein sequence ID" value="KMK16395.1"/>
    <property type="molecule type" value="Genomic_DNA"/>
</dbReference>
<evidence type="ECO:0000313" key="13">
    <source>
        <dbReference type="Proteomes" id="UP000036196"/>
    </source>
</evidence>
<feature type="domain" description="Multidrug resistance protein MdtA-like barrel-sandwich hybrid" evidence="8">
    <location>
        <begin position="41"/>
        <end position="196"/>
    </location>
</feature>
<comment type="similarity">
    <text evidence="2">Belongs to the membrane fusion protein (MFP) (TC 8.A.1) family.</text>
</comment>
<dbReference type="Proteomes" id="UP001236270">
    <property type="component" value="Unassembled WGS sequence"/>
</dbReference>
<dbReference type="Gene3D" id="2.40.30.170">
    <property type="match status" value="1"/>
</dbReference>
<dbReference type="eggNOG" id="COG1566">
    <property type="taxonomic scope" value="Bacteria"/>
</dbReference>
<evidence type="ECO:0000256" key="5">
    <source>
        <dbReference type="ARBA" id="ARBA00023136"/>
    </source>
</evidence>
<dbReference type="EMBL" id="JAVDNV010000025">
    <property type="protein sequence ID" value="MDQ2312233.1"/>
    <property type="molecule type" value="Genomic_DNA"/>
</dbReference>
<dbReference type="Pfam" id="PF25963">
    <property type="entry name" value="Beta-barrel_AAEA"/>
    <property type="match status" value="1"/>
</dbReference>
<evidence type="ECO:0000256" key="1">
    <source>
        <dbReference type="ARBA" id="ARBA00004167"/>
    </source>
</evidence>
<organism evidence="11 13">
    <name type="scientific">Pluralibacter gergoviae</name>
    <name type="common">Enterobacter gergoviae</name>
    <dbReference type="NCBI Taxonomy" id="61647"/>
    <lineage>
        <taxon>Bacteria</taxon>
        <taxon>Pseudomonadati</taxon>
        <taxon>Pseudomonadota</taxon>
        <taxon>Gammaproteobacteria</taxon>
        <taxon>Enterobacterales</taxon>
        <taxon>Enterobacteriaceae</taxon>
        <taxon>Pluralibacter</taxon>
    </lineage>
</organism>
<proteinExistence type="inferred from homology"/>
<dbReference type="InterPro" id="IPR058634">
    <property type="entry name" value="AaeA-lik-b-barrel"/>
</dbReference>
<dbReference type="Pfam" id="PF25876">
    <property type="entry name" value="HH_MFP_RND"/>
    <property type="match status" value="1"/>
</dbReference>
<dbReference type="SUPFAM" id="SSF111369">
    <property type="entry name" value="HlyD-like secretion proteins"/>
    <property type="match status" value="1"/>
</dbReference>
<name>A0A089PQR9_PLUGE</name>
<dbReference type="Pfam" id="PF25917">
    <property type="entry name" value="BSH_RND"/>
    <property type="match status" value="1"/>
</dbReference>
<dbReference type="Proteomes" id="UP000036196">
    <property type="component" value="Unassembled WGS sequence"/>
</dbReference>
<evidence type="ECO:0000256" key="4">
    <source>
        <dbReference type="ARBA" id="ARBA00022989"/>
    </source>
</evidence>
<evidence type="ECO:0000256" key="6">
    <source>
        <dbReference type="SAM" id="Phobius"/>
    </source>
</evidence>
<dbReference type="InterPro" id="IPR006143">
    <property type="entry name" value="RND_pump_MFP"/>
</dbReference>
<comment type="subcellular location">
    <subcellularLocation>
        <location evidence="1">Membrane</location>
        <topology evidence="1">Single-pass membrane protein</topology>
    </subcellularLocation>
</comment>
<evidence type="ECO:0000313" key="10">
    <source>
        <dbReference type="EMBL" id="EML1473951.1"/>
    </source>
</evidence>
<keyword evidence="5 6" id="KW-0472">Membrane</keyword>
<dbReference type="NCBIfam" id="TIGR01730">
    <property type="entry name" value="RND_mfp"/>
    <property type="match status" value="1"/>
</dbReference>
<evidence type="ECO:0000256" key="3">
    <source>
        <dbReference type="ARBA" id="ARBA00022692"/>
    </source>
</evidence>
<reference evidence="12" key="2">
    <citation type="submission" date="2023-08" db="EMBL/GenBank/DDBJ databases">
        <title>WGS of pathogenic bacterial species, Los Angeles County Public Health Laboratories.</title>
        <authorList>
            <person name="Garrigues J.M."/>
            <person name="Green N.M."/>
        </authorList>
    </citation>
    <scope>NUCLEOTIDE SEQUENCE</scope>
    <source>
        <strain evidence="12">LACPHL-BACT-2023-00068</strain>
    </source>
</reference>
<dbReference type="InterPro" id="IPR058624">
    <property type="entry name" value="MdtA-like_HH"/>
</dbReference>
<feature type="transmembrane region" description="Helical" evidence="6">
    <location>
        <begin position="6"/>
        <end position="27"/>
    </location>
</feature>
<keyword evidence="3 6" id="KW-0812">Transmembrane</keyword>
<keyword evidence="13" id="KW-1185">Reference proteome</keyword>
<evidence type="ECO:0000313" key="11">
    <source>
        <dbReference type="EMBL" id="KMK16395.1"/>
    </source>
</evidence>
<feature type="domain" description="Multidrug resistance protein MdtA-like alpha-helical hairpin" evidence="7">
    <location>
        <begin position="89"/>
        <end position="163"/>
    </location>
</feature>
<dbReference type="GO" id="GO:0022857">
    <property type="term" value="F:transmembrane transporter activity"/>
    <property type="evidence" value="ECO:0007669"/>
    <property type="project" value="InterPro"/>
</dbReference>
<dbReference type="STRING" id="61647.LG71_15670"/>
<dbReference type="KEGG" id="pge:LG71_15670"/>
<dbReference type="PANTHER" id="PTHR30367">
    <property type="entry name" value="P-HYDROXYBENZOIC ACID EFFLUX PUMP SUBUNIT AAEA-RELATED"/>
    <property type="match status" value="1"/>
</dbReference>
<accession>A0A089PQR9</accession>
<sequence>MKKLKYFSTLLAAAAAIIAVWLVWTYYMQSPWTRDGKIRAEQVSIAPQVSGTIIDLKVKDNQLVKAGETLFRIDDTPYRIAVADALAQQAKARSDLLNARSALAKAQHEADRRRNLPKNVISAEDLDTANIALQSAQAEEAAARASLDAAGATLNHARWELEQTVVKAPVDGWITNMSTRTGDYATTGSPLFALVDSHSFHVIGYFEETKLRHISAGDRASIVLYSNGTKLQGHVSSIGRAIFDQNTGTDGTLVADIKPTIPWVRLAQRVPVRIEFDALPDGLVLVSGTTCTVYIGNR</sequence>
<evidence type="ECO:0000259" key="8">
    <source>
        <dbReference type="Pfam" id="PF25917"/>
    </source>
</evidence>